<sequence>MPFCEKAFRIHLYVIFSFRKRFAMRKRWEPCEHFAVSYSL</sequence>
<evidence type="ECO:0000313" key="2">
    <source>
        <dbReference type="Proteomes" id="UP000262583"/>
    </source>
</evidence>
<dbReference type="AlphaFoldDB" id="A0A2Z4Y8K5"/>
<dbReference type="KEGG" id="schv:BRCON_2225"/>
<organism evidence="1 2">
    <name type="scientific">Sumerlaea chitinivorans</name>
    <dbReference type="NCBI Taxonomy" id="2250252"/>
    <lineage>
        <taxon>Bacteria</taxon>
        <taxon>Candidatus Sumerlaeota</taxon>
        <taxon>Candidatus Sumerlaeia</taxon>
        <taxon>Candidatus Sumerlaeales</taxon>
        <taxon>Candidatus Sumerlaeaceae</taxon>
        <taxon>Candidatus Sumerlaea</taxon>
    </lineage>
</organism>
<dbReference type="EMBL" id="CP030759">
    <property type="protein sequence ID" value="AXA37002.1"/>
    <property type="molecule type" value="Genomic_DNA"/>
</dbReference>
<name>A0A2Z4Y8K5_SUMC1</name>
<proteinExistence type="predicted"/>
<gene>
    <name evidence="1" type="ORF">BRCON_2225</name>
</gene>
<evidence type="ECO:0000313" key="1">
    <source>
        <dbReference type="EMBL" id="AXA37002.1"/>
    </source>
</evidence>
<protein>
    <submittedName>
        <fullName evidence="1">Uncharacterized protein</fullName>
    </submittedName>
</protein>
<dbReference type="Proteomes" id="UP000262583">
    <property type="component" value="Chromosome"/>
</dbReference>
<accession>A0A2Z4Y8K5</accession>
<reference evidence="1 2" key="1">
    <citation type="submission" date="2018-05" db="EMBL/GenBank/DDBJ databases">
        <title>A metagenomic window into the 2 km-deep terrestrial subsurface aquifer revealed taxonomically and functionally diverse microbial community comprising novel uncultured bacterial lineages.</title>
        <authorList>
            <person name="Kadnikov V.V."/>
            <person name="Mardanov A.V."/>
            <person name="Beletsky A.V."/>
            <person name="Banks D."/>
            <person name="Pimenov N.V."/>
            <person name="Frank Y.A."/>
            <person name="Karnachuk O.V."/>
            <person name="Ravin N.V."/>
        </authorList>
    </citation>
    <scope>NUCLEOTIDE SEQUENCE [LARGE SCALE GENOMIC DNA]</scope>
    <source>
        <strain evidence="1">BY</strain>
    </source>
</reference>